<feature type="region of interest" description="Disordered" evidence="4">
    <location>
        <begin position="1231"/>
        <end position="1251"/>
    </location>
</feature>
<feature type="compositionally biased region" description="Low complexity" evidence="4">
    <location>
        <begin position="1279"/>
        <end position="1293"/>
    </location>
</feature>
<dbReference type="SUPFAM" id="SSF48452">
    <property type="entry name" value="TPR-like"/>
    <property type="match status" value="2"/>
</dbReference>
<keyword evidence="2" id="KW-0539">Nucleus</keyword>
<evidence type="ECO:0000313" key="5">
    <source>
        <dbReference type="EMBL" id="CAL8077933.1"/>
    </source>
</evidence>
<feature type="repeat" description="TPR" evidence="3">
    <location>
        <begin position="121"/>
        <end position="154"/>
    </location>
</feature>
<keyword evidence="3" id="KW-0802">TPR repeat</keyword>
<evidence type="ECO:0000256" key="4">
    <source>
        <dbReference type="SAM" id="MobiDB-lite"/>
    </source>
</evidence>
<feature type="compositionally biased region" description="Basic and acidic residues" evidence="4">
    <location>
        <begin position="1235"/>
        <end position="1251"/>
    </location>
</feature>
<feature type="region of interest" description="Disordered" evidence="4">
    <location>
        <begin position="1931"/>
        <end position="1970"/>
    </location>
</feature>
<comment type="subcellular location">
    <subcellularLocation>
        <location evidence="1">Nucleus</location>
    </subcellularLocation>
</comment>
<accession>A0ABP1PUK1</accession>
<feature type="compositionally biased region" description="Low complexity" evidence="4">
    <location>
        <begin position="1792"/>
        <end position="1806"/>
    </location>
</feature>
<feature type="compositionally biased region" description="Polar residues" evidence="4">
    <location>
        <begin position="1749"/>
        <end position="1764"/>
    </location>
</feature>
<comment type="caution">
    <text evidence="5">The sequence shown here is derived from an EMBL/GenBank/DDBJ whole genome shotgun (WGS) entry which is preliminary data.</text>
</comment>
<feature type="region of interest" description="Disordered" evidence="4">
    <location>
        <begin position="1"/>
        <end position="28"/>
    </location>
</feature>
<name>A0ABP1PUK1_9HEXA</name>
<gene>
    <name evidence="5" type="ORF">ODALV1_LOCUS3963</name>
</gene>
<feature type="compositionally biased region" description="Low complexity" evidence="4">
    <location>
        <begin position="1993"/>
        <end position="2008"/>
    </location>
</feature>
<feature type="region of interest" description="Disordered" evidence="4">
    <location>
        <begin position="1990"/>
        <end position="2193"/>
    </location>
</feature>
<dbReference type="InterPro" id="IPR011990">
    <property type="entry name" value="TPR-like_helical_dom_sf"/>
</dbReference>
<feature type="compositionally biased region" description="Polar residues" evidence="4">
    <location>
        <begin position="363"/>
        <end position="377"/>
    </location>
</feature>
<feature type="region of interest" description="Disordered" evidence="4">
    <location>
        <begin position="1613"/>
        <end position="1648"/>
    </location>
</feature>
<evidence type="ECO:0000313" key="6">
    <source>
        <dbReference type="Proteomes" id="UP001642540"/>
    </source>
</evidence>
<dbReference type="Proteomes" id="UP001642540">
    <property type="component" value="Unassembled WGS sequence"/>
</dbReference>
<feature type="compositionally biased region" description="Polar residues" evidence="4">
    <location>
        <begin position="1836"/>
        <end position="1869"/>
    </location>
</feature>
<reference evidence="5 6" key="1">
    <citation type="submission" date="2024-08" db="EMBL/GenBank/DDBJ databases">
        <authorList>
            <person name="Cucini C."/>
            <person name="Frati F."/>
        </authorList>
    </citation>
    <scope>NUCLEOTIDE SEQUENCE [LARGE SCALE GENOMIC DNA]</scope>
</reference>
<feature type="compositionally biased region" description="Polar residues" evidence="4">
    <location>
        <begin position="1771"/>
        <end position="1783"/>
    </location>
</feature>
<feature type="region of interest" description="Disordered" evidence="4">
    <location>
        <begin position="316"/>
        <end position="407"/>
    </location>
</feature>
<feature type="region of interest" description="Disordered" evidence="4">
    <location>
        <begin position="1339"/>
        <end position="1360"/>
    </location>
</feature>
<dbReference type="PANTHER" id="PTHR15502:SF7">
    <property type="entry name" value="CALCINEURIN-BINDING PROTEIN CABIN-1"/>
    <property type="match status" value="1"/>
</dbReference>
<feature type="region of interest" description="Disordered" evidence="4">
    <location>
        <begin position="1728"/>
        <end position="1892"/>
    </location>
</feature>
<dbReference type="PANTHER" id="PTHR15502">
    <property type="entry name" value="CALCINEURIN-BINDING PROTEIN CABIN 1-RELATED"/>
    <property type="match status" value="1"/>
</dbReference>
<feature type="compositionally biased region" description="Polar residues" evidence="4">
    <location>
        <begin position="1936"/>
        <end position="1947"/>
    </location>
</feature>
<evidence type="ECO:0000256" key="2">
    <source>
        <dbReference type="ARBA" id="ARBA00023242"/>
    </source>
</evidence>
<protein>
    <recommendedName>
        <fullName evidence="7">Calcineurin-binding protein cabin-1</fullName>
    </recommendedName>
</protein>
<keyword evidence="6" id="KW-1185">Reference proteome</keyword>
<organism evidence="5 6">
    <name type="scientific">Orchesella dallaii</name>
    <dbReference type="NCBI Taxonomy" id="48710"/>
    <lineage>
        <taxon>Eukaryota</taxon>
        <taxon>Metazoa</taxon>
        <taxon>Ecdysozoa</taxon>
        <taxon>Arthropoda</taxon>
        <taxon>Hexapoda</taxon>
        <taxon>Collembola</taxon>
        <taxon>Entomobryomorpha</taxon>
        <taxon>Entomobryoidea</taxon>
        <taxon>Orchesellidae</taxon>
        <taxon>Orchesellinae</taxon>
        <taxon>Orchesella</taxon>
    </lineage>
</organism>
<dbReference type="SMART" id="SM00028">
    <property type="entry name" value="TPR"/>
    <property type="match status" value="2"/>
</dbReference>
<dbReference type="InterPro" id="IPR019734">
    <property type="entry name" value="TPR_rpt"/>
</dbReference>
<evidence type="ECO:0000256" key="3">
    <source>
        <dbReference type="PROSITE-ProRule" id="PRU00339"/>
    </source>
</evidence>
<dbReference type="EMBL" id="CAXLJM020000013">
    <property type="protein sequence ID" value="CAL8077933.1"/>
    <property type="molecule type" value="Genomic_DNA"/>
</dbReference>
<feature type="region of interest" description="Disordered" evidence="4">
    <location>
        <begin position="1279"/>
        <end position="1325"/>
    </location>
</feature>
<proteinExistence type="predicted"/>
<sequence length="2193" mass="246002">MSKIRALNEDSSSSESGDETEGKLSKEAQEELAKLQYNQALKTLAEGRKKDATELFEKILTNPCLTPNQDDAKQFTPFQHQLQLGCLKILGDLYRDVECQDLNRAKIMYERALYFDQDENINLWYRLGKVSYETGDLYMAYNAFSYGLRLRPSHWGCLEHIVTVSYAVQDFTGCLSYCALGLNKDPGFIKGLVFRDLIYKVLPELKDSANSDIKNRTALNSVTEYSEHWKEKYVAELRTLQCYQKDRIKSIRIQTATPNPKVHFNLKSLSHVEVIRELLAAYENVIDLPIFHKPVELSWTVHDINTDSDDVSKLMMTEESQTEEESQLGIRRSRSLSNDKETAPGQNPEPEPPEADGEKKPVENTTENSQLPDSQVHNAEGDAGNKKKKRDLKWWQMEGKRRSQRVRGHLIPVSPDKTKKESSFADQLKNLIPAPLLGDDGSISEKESAKASDKSMWQKKTNLLNYFGSKEEEMQVKHLLSKMTGMNLASMLIKLTQFLTNEVKYPWPTELRELFLVLYKYYRSHVLFPDIQTYHLNQIITNGFASLVFVEIVTEKYKIELASGDKTFLELAVNEIYFLDDCLTSTHNIPTDFILRVKWLTVRRFLQMASTSNDEEANNAVSIILAEIEAELHQNPITIWTVNENANLICLESVSEKSAGIAKMQNSQIITDLYQTQQYESLIGVLESCINFSEIEKRDLEDVLHYTVSLFKTSKPECIHQCLNLINQAIRFQDNSILAESLVLLEDIWREMMSQFSIQYKRSTVGSLLKILVSCERKPPPQESILSVPWCILHSVLFSLEREEPAFYLEEDTVPNSVLLLQMAHECISRSEKCCMDNGKLLLYTMKATLDVKKLEEYFGYDETRNCMEQAIFCLYSHPSKKSKVKNLKDHNSPGIILSWKMCPLLYNYYCPDELPEFDSYGSIGAEVEALFQRLLEIVPIELKPTDRQKEIQGAIDICEKISDLSNPTSFPMDLQLIYYLIGDYYFKSKEWSKAVTYYTWDLAVNSNRFDSWAAIALSLGETINTTLNTVDVIDFKDLLKQAQSTSHCFQNALQLQPSNMKLRIEFGSFVYAMHAYCSRLMKQHAADMDMDLFHMIEKAKEDFLNSSYKCFELIAMNSTSNKSSEAAEDEIWIHHYMLGKIYEKKLFEDESKEFLVQYELAGKLLHDQNAPYPSKMNYYSPPELAIEALEVYYRIHATILSMVEKIEYSPAKEKFYLQYIKRQENGPFIKCKQSKGEGGEGKKGKKGAEDTISKKDMAEITALMNYLLDETVKLVESSTAVSSEGTSSSSSSSEDETSTDSVKSVKPADGGSPPMSSYSLSEFRKRLQEKELREEKLATEAKICDAKPPSPAPPSPVEEEDIYEGLGLETNIFYNEFKDVKFGAVIAMCMKAMEECICRYPSHFKSYYRLAHTYIVFLKDAKRAKDYLMGSPALSQRKITGLFGEKKPTNFFNGIWRNPIDDIDRPGSFSYHMNKIMQLLLQVLSQLNDHQLLADIVLQLTKVPDNEKKYLSNPDREQFCQVALNNCVASARRKYSDAGANYHELGIEVFETYTKLQKHNPRSNPMGSVLQEIYKLYLKATGVNEEGATIEHAIRYFSLHVMAMKATTSRVGGKGALSMNSSDQQKAGEGAVPRKRGRRSLRQSSQEIATNVPAQLLENLGQELDIYNAVSAAFQARNYFEGQQQAAAFTSALISNPASLYPTMNLDAVQSAINPLFSLKNVDLVNKGNPPPAHDSNNSKSGYPLFVPTTSASKQHKPSNSGNYMAVNYAGNNKNTPSSIPDRQSEKEGESPSSSSSLQKPTKPKGVTARKSTTPKPAVNKQDKYPSAPTLPIRINTSPYKAQTTAVEQPPQFSFNKNSTTNRSNDTKTPPIAHYHPVPKPKESPMEEDDGVDVEVIDLTVKTPEKEGKAASLQQNLAIPSYPNVTISVVPPKPSTSARSAPTTKSGFHGVPTTKSGLPVPSPKPTVSVGPPRYNVSVASIRPNVSVIPQRASASTPISSPSTIATPTRHRMPGAASRPSVVATPSRPNVAATPSNTSVINTSSRPRLSIRSNVTIEPAPPYRPSVTVAKSPPFRPNVTVAKSPPSRPSVTVAPSPPSRPNPTILPSPPSRPSVLAAPPRQNVPAPSTKVVVPTALPKMKAAPSVRQPDKKPAYPLPPKKKHHQMVFRNVSSEDQPDGSGAPDDVEDTNNAS</sequence>
<evidence type="ECO:0000256" key="1">
    <source>
        <dbReference type="ARBA" id="ARBA00004123"/>
    </source>
</evidence>
<feature type="compositionally biased region" description="Acidic residues" evidence="4">
    <location>
        <begin position="2184"/>
        <end position="2193"/>
    </location>
</feature>
<dbReference type="InterPro" id="IPR033053">
    <property type="entry name" value="Hir3/CABIN1"/>
</dbReference>
<dbReference type="Gene3D" id="1.25.40.10">
    <property type="entry name" value="Tetratricopeptide repeat domain"/>
    <property type="match status" value="2"/>
</dbReference>
<feature type="compositionally biased region" description="Pro residues" evidence="4">
    <location>
        <begin position="2095"/>
        <end position="2112"/>
    </location>
</feature>
<evidence type="ECO:0008006" key="7">
    <source>
        <dbReference type="Google" id="ProtNLM"/>
    </source>
</evidence>
<dbReference type="PROSITE" id="PS50005">
    <property type="entry name" value="TPR"/>
    <property type="match status" value="1"/>
</dbReference>
<feature type="compositionally biased region" description="Polar residues" evidence="4">
    <location>
        <begin position="2033"/>
        <end position="2056"/>
    </location>
</feature>